<dbReference type="Pfam" id="PF22725">
    <property type="entry name" value="GFO_IDH_MocA_C3"/>
    <property type="match status" value="1"/>
</dbReference>
<dbReference type="Gene3D" id="3.30.360.10">
    <property type="entry name" value="Dihydrodipicolinate Reductase, domain 2"/>
    <property type="match status" value="1"/>
</dbReference>
<dbReference type="PANTHER" id="PTHR43818">
    <property type="entry name" value="BCDNA.GH03377"/>
    <property type="match status" value="1"/>
</dbReference>
<evidence type="ECO:0000259" key="2">
    <source>
        <dbReference type="Pfam" id="PF01408"/>
    </source>
</evidence>
<reference evidence="4" key="1">
    <citation type="submission" date="2016-10" db="EMBL/GenBank/DDBJ databases">
        <title>Sequence of Gallionella enrichment culture.</title>
        <authorList>
            <person name="Poehlein A."/>
            <person name="Muehling M."/>
            <person name="Daniel R."/>
        </authorList>
    </citation>
    <scope>NUCLEOTIDE SEQUENCE</scope>
</reference>
<dbReference type="InterPro" id="IPR050463">
    <property type="entry name" value="Gfo/Idh/MocA_oxidrdct_glycsds"/>
</dbReference>
<keyword evidence="1 4" id="KW-0560">Oxidoreductase</keyword>
<dbReference type="PANTHER" id="PTHR43818:SF11">
    <property type="entry name" value="BCDNA.GH03377"/>
    <property type="match status" value="1"/>
</dbReference>
<protein>
    <submittedName>
        <fullName evidence="4">Glucose--fructose oxidoreductase</fullName>
        <ecNumber evidence="4">1.1.99.28</ecNumber>
    </submittedName>
</protein>
<evidence type="ECO:0000313" key="4">
    <source>
        <dbReference type="EMBL" id="OIR08111.1"/>
    </source>
</evidence>
<sequence length="351" mass="39193">MNPPYSLGIIGAGMYGKVLMRAFQTDPRARLTWVCSASQATTQEAAKAFNVPHATLDYREILADPTVDAVVIATPPYLHARILEDALAARKHVLVEKPLAAMPDDASRMVAAVASAPNLVVLEASCRHTRLQPKFAFIRDLIRSGKLGTVYHIHHHHLVRTTFIEWNRNGAWAMDKKLAGGGPFIDWGVYDLSFHLGLLDDVPKLRSLRSFTTNGLRDMSRLTPFSDIEQHGAAWMEFDTGLTYYYERGAGVHGETACETRLYGTKGGLRFEYPSWNTRTVEFFHDDGEPRREVLEVDVSGAPDDNVALAQHFLDCLDRKVEPMMTVARAARHLDILFRILAPENFHAPGA</sequence>
<dbReference type="SUPFAM" id="SSF51735">
    <property type="entry name" value="NAD(P)-binding Rossmann-fold domains"/>
    <property type="match status" value="1"/>
</dbReference>
<dbReference type="InterPro" id="IPR036291">
    <property type="entry name" value="NAD(P)-bd_dom_sf"/>
</dbReference>
<dbReference type="EMBL" id="MLJW01000033">
    <property type="protein sequence ID" value="OIR08111.1"/>
    <property type="molecule type" value="Genomic_DNA"/>
</dbReference>
<organism evidence="4">
    <name type="scientific">mine drainage metagenome</name>
    <dbReference type="NCBI Taxonomy" id="410659"/>
    <lineage>
        <taxon>unclassified sequences</taxon>
        <taxon>metagenomes</taxon>
        <taxon>ecological metagenomes</taxon>
    </lineage>
</organism>
<dbReference type="Gene3D" id="3.40.50.720">
    <property type="entry name" value="NAD(P)-binding Rossmann-like Domain"/>
    <property type="match status" value="1"/>
</dbReference>
<dbReference type="GO" id="GO:0000166">
    <property type="term" value="F:nucleotide binding"/>
    <property type="evidence" value="ECO:0007669"/>
    <property type="project" value="InterPro"/>
</dbReference>
<dbReference type="InterPro" id="IPR000683">
    <property type="entry name" value="Gfo/Idh/MocA-like_OxRdtase_N"/>
</dbReference>
<feature type="domain" description="Gfo/Idh/MocA-like oxidoreductase N-terminal" evidence="2">
    <location>
        <begin position="7"/>
        <end position="121"/>
    </location>
</feature>
<gene>
    <name evidence="4" type="primary">gfo_3</name>
    <name evidence="4" type="ORF">GALL_96100</name>
</gene>
<dbReference type="SUPFAM" id="SSF55347">
    <property type="entry name" value="Glyceraldehyde-3-phosphate dehydrogenase-like, C-terminal domain"/>
    <property type="match status" value="1"/>
</dbReference>
<feature type="domain" description="GFO/IDH/MocA-like oxidoreductase" evidence="3">
    <location>
        <begin position="137"/>
        <end position="270"/>
    </location>
</feature>
<evidence type="ECO:0000256" key="1">
    <source>
        <dbReference type="ARBA" id="ARBA00023002"/>
    </source>
</evidence>
<dbReference type="InterPro" id="IPR055170">
    <property type="entry name" value="GFO_IDH_MocA-like_dom"/>
</dbReference>
<dbReference type="GO" id="GO:0047061">
    <property type="term" value="F:glucose-fructose oxidoreductase activity"/>
    <property type="evidence" value="ECO:0007669"/>
    <property type="project" value="UniProtKB-EC"/>
</dbReference>
<comment type="caution">
    <text evidence="4">The sequence shown here is derived from an EMBL/GenBank/DDBJ whole genome shotgun (WGS) entry which is preliminary data.</text>
</comment>
<evidence type="ECO:0000259" key="3">
    <source>
        <dbReference type="Pfam" id="PF22725"/>
    </source>
</evidence>
<dbReference type="Pfam" id="PF01408">
    <property type="entry name" value="GFO_IDH_MocA"/>
    <property type="match status" value="1"/>
</dbReference>
<accession>A0A1J5SI39</accession>
<proteinExistence type="predicted"/>
<name>A0A1J5SI39_9ZZZZ</name>
<dbReference type="EC" id="1.1.99.28" evidence="4"/>
<dbReference type="AlphaFoldDB" id="A0A1J5SI39"/>